<evidence type="ECO:0000313" key="2">
    <source>
        <dbReference type="Proteomes" id="UP001162164"/>
    </source>
</evidence>
<dbReference type="Gene3D" id="2.40.10.10">
    <property type="entry name" value="Trypsin-like serine proteases"/>
    <property type="match status" value="1"/>
</dbReference>
<evidence type="ECO:0000313" key="1">
    <source>
        <dbReference type="EMBL" id="KAJ8982468.1"/>
    </source>
</evidence>
<keyword evidence="2" id="KW-1185">Reference proteome</keyword>
<reference evidence="1" key="1">
    <citation type="journal article" date="2023" name="Insect Mol. Biol.">
        <title>Genome sequencing provides insights into the evolution of gene families encoding plant cell wall-degrading enzymes in longhorned beetles.</title>
        <authorList>
            <person name="Shin N.R."/>
            <person name="Okamura Y."/>
            <person name="Kirsch R."/>
            <person name="Pauchet Y."/>
        </authorList>
    </citation>
    <scope>NUCLEOTIDE SEQUENCE</scope>
    <source>
        <strain evidence="1">MMC_N1</strain>
    </source>
</reference>
<protein>
    <recommendedName>
        <fullName evidence="3">Peptidase S1 domain-containing protein</fullName>
    </recommendedName>
</protein>
<sequence>LADFLVTYPGWRNTTSRRSRELPYVERAVARKVVHPITSSPMSMTWRSFSSIRLWIRCIFPPSAYRLPMISLLGENATVTGWGRLSEGAHCRLYCKSFPTKNVKNQTVQVPIVSNDNCKSMFLRAEGIVYAENLPVCGSRNRRSGFLPGETLGSFAGKPASSGLQKAADS</sequence>
<accession>A0ABQ9JWR7</accession>
<dbReference type="InterPro" id="IPR043504">
    <property type="entry name" value="Peptidase_S1_PA_chymotrypsin"/>
</dbReference>
<name>A0ABQ9JWR7_9CUCU</name>
<feature type="non-terminal residue" evidence="1">
    <location>
        <position position="1"/>
    </location>
</feature>
<dbReference type="SUPFAM" id="SSF50494">
    <property type="entry name" value="Trypsin-like serine proteases"/>
    <property type="match status" value="1"/>
</dbReference>
<evidence type="ECO:0008006" key="3">
    <source>
        <dbReference type="Google" id="ProtNLM"/>
    </source>
</evidence>
<dbReference type="Proteomes" id="UP001162164">
    <property type="component" value="Unassembled WGS sequence"/>
</dbReference>
<organism evidence="1 2">
    <name type="scientific">Molorchus minor</name>
    <dbReference type="NCBI Taxonomy" id="1323400"/>
    <lineage>
        <taxon>Eukaryota</taxon>
        <taxon>Metazoa</taxon>
        <taxon>Ecdysozoa</taxon>
        <taxon>Arthropoda</taxon>
        <taxon>Hexapoda</taxon>
        <taxon>Insecta</taxon>
        <taxon>Pterygota</taxon>
        <taxon>Neoptera</taxon>
        <taxon>Endopterygota</taxon>
        <taxon>Coleoptera</taxon>
        <taxon>Polyphaga</taxon>
        <taxon>Cucujiformia</taxon>
        <taxon>Chrysomeloidea</taxon>
        <taxon>Cerambycidae</taxon>
        <taxon>Lamiinae</taxon>
        <taxon>Monochamini</taxon>
        <taxon>Molorchus</taxon>
    </lineage>
</organism>
<proteinExistence type="predicted"/>
<dbReference type="EMBL" id="JAPWTJ010000122">
    <property type="protein sequence ID" value="KAJ8982468.1"/>
    <property type="molecule type" value="Genomic_DNA"/>
</dbReference>
<comment type="caution">
    <text evidence="1">The sequence shown here is derived from an EMBL/GenBank/DDBJ whole genome shotgun (WGS) entry which is preliminary data.</text>
</comment>
<dbReference type="InterPro" id="IPR009003">
    <property type="entry name" value="Peptidase_S1_PA"/>
</dbReference>
<gene>
    <name evidence="1" type="ORF">NQ317_000426</name>
</gene>